<dbReference type="Proteomes" id="UP000652755">
    <property type="component" value="Unassembled WGS sequence"/>
</dbReference>
<feature type="domain" description="YdhG-like" evidence="1">
    <location>
        <begin position="18"/>
        <end position="109"/>
    </location>
</feature>
<dbReference type="InterPro" id="IPR014922">
    <property type="entry name" value="YdhG-like"/>
</dbReference>
<dbReference type="RefSeq" id="WP_187071972.1">
    <property type="nucleotide sequence ID" value="NZ_JACRYL010000011.1"/>
</dbReference>
<dbReference type="EMBL" id="JACRYL010000011">
    <property type="protein sequence ID" value="MBC6111519.1"/>
    <property type="molecule type" value="Genomic_DNA"/>
</dbReference>
<accession>A0ABR7KUC4</accession>
<protein>
    <submittedName>
        <fullName evidence="2">DUF1801 domain-containing protein</fullName>
    </submittedName>
</protein>
<dbReference type="Gene3D" id="3.90.1150.200">
    <property type="match status" value="1"/>
</dbReference>
<dbReference type="Pfam" id="PF08818">
    <property type="entry name" value="DUF1801"/>
    <property type="match status" value="1"/>
</dbReference>
<evidence type="ECO:0000313" key="2">
    <source>
        <dbReference type="EMBL" id="MBC6111519.1"/>
    </source>
</evidence>
<proteinExistence type="predicted"/>
<name>A0ABR7KUC4_9SPHI</name>
<keyword evidence="3" id="KW-1185">Reference proteome</keyword>
<evidence type="ECO:0000313" key="3">
    <source>
        <dbReference type="Proteomes" id="UP000652755"/>
    </source>
</evidence>
<sequence length="114" mass="13581">MLNPLDNYFEQKDEPIKGCLQYLRSILLNYANVTEHWKHGMPFYYYKGKMFCYLWIHKKFLQPYIGLVDGAKIENEDLLQEKRARMKILLINPLADLPKTKIESILNQAFALRN</sequence>
<reference evidence="2 3" key="1">
    <citation type="submission" date="2020-08" db="EMBL/GenBank/DDBJ databases">
        <authorList>
            <person name="Sun Q."/>
            <person name="Inoue M."/>
        </authorList>
    </citation>
    <scope>NUCLEOTIDE SEQUENCE [LARGE SCALE GENOMIC DNA]</scope>
    <source>
        <strain evidence="2 3">CCM 8938</strain>
    </source>
</reference>
<dbReference type="SUPFAM" id="SSF159888">
    <property type="entry name" value="YdhG-like"/>
    <property type="match status" value="1"/>
</dbReference>
<gene>
    <name evidence="2" type="ORF">H7U22_13925</name>
</gene>
<evidence type="ECO:0000259" key="1">
    <source>
        <dbReference type="Pfam" id="PF08818"/>
    </source>
</evidence>
<comment type="caution">
    <text evidence="2">The sequence shown here is derived from an EMBL/GenBank/DDBJ whole genome shotgun (WGS) entry which is preliminary data.</text>
</comment>
<organism evidence="2 3">
    <name type="scientific">Pedobacter fastidiosus</name>
    <dbReference type="NCBI Taxonomy" id="2765361"/>
    <lineage>
        <taxon>Bacteria</taxon>
        <taxon>Pseudomonadati</taxon>
        <taxon>Bacteroidota</taxon>
        <taxon>Sphingobacteriia</taxon>
        <taxon>Sphingobacteriales</taxon>
        <taxon>Sphingobacteriaceae</taxon>
        <taxon>Pedobacter</taxon>
    </lineage>
</organism>